<evidence type="ECO:0000313" key="2">
    <source>
        <dbReference type="EMBL" id="EIW85625.1"/>
    </source>
</evidence>
<dbReference type="GeneID" id="19208813"/>
<dbReference type="CDD" id="cd09917">
    <property type="entry name" value="F-box_SF"/>
    <property type="match status" value="1"/>
</dbReference>
<keyword evidence="3" id="KW-1185">Reference proteome</keyword>
<protein>
    <recommendedName>
        <fullName evidence="1">F-box domain-containing protein</fullName>
    </recommendedName>
</protein>
<name>A0A5M3N442_CONPW</name>
<dbReference type="EMBL" id="JH711574">
    <property type="protein sequence ID" value="EIW85625.1"/>
    <property type="molecule type" value="Genomic_DNA"/>
</dbReference>
<dbReference type="KEGG" id="cput:CONPUDRAFT_70386"/>
<dbReference type="InterPro" id="IPR001810">
    <property type="entry name" value="F-box_dom"/>
</dbReference>
<dbReference type="Pfam" id="PF12937">
    <property type="entry name" value="F-box-like"/>
    <property type="match status" value="1"/>
</dbReference>
<dbReference type="AlphaFoldDB" id="A0A5M3N442"/>
<dbReference type="Gene3D" id="3.80.10.10">
    <property type="entry name" value="Ribonuclease Inhibitor"/>
    <property type="match status" value="1"/>
</dbReference>
<evidence type="ECO:0000313" key="3">
    <source>
        <dbReference type="Proteomes" id="UP000053558"/>
    </source>
</evidence>
<proteinExistence type="predicted"/>
<dbReference type="RefSeq" id="XP_007764206.1">
    <property type="nucleotide sequence ID" value="XM_007766016.1"/>
</dbReference>
<accession>A0A5M3N442</accession>
<dbReference type="Proteomes" id="UP000053558">
    <property type="component" value="Unassembled WGS sequence"/>
</dbReference>
<comment type="caution">
    <text evidence="2">The sequence shown here is derived from an EMBL/GenBank/DDBJ whole genome shotgun (WGS) entry which is preliminary data.</text>
</comment>
<evidence type="ECO:0000259" key="1">
    <source>
        <dbReference type="Pfam" id="PF12937"/>
    </source>
</evidence>
<sequence>MHRALRVTELLQMILECLAPRDLAAVSTTCRDISLMASDLLWEAPGSLAPLVRQLPTKFKRLEIDPITTIYLFRYDPLTAEDWAVIIRFAKRIKCFNNLTGSKSEGGRYDSVGLSVLEALCDPPYSNPLFPRLQSLHWRDRDEGIFFLPVLMSGSLKHLRFDVTPWIGEPHMWRANSTISEAYDKAASVFNDMGKHCPSLKTFVLPCDPGLADECTARCVSAIRNAVPSLKHLRHFEFDPIDINVLHHLSALPCLRTMTVTLPDELQHAEQLDDSAFPMLDCMKLQHSGSLKPCTDFLRALPRQLLLSHLSVSSHVPGGLKEFLEAVRDKCCSATLRELSINEDWENEDLTQLFAPGFNLTADDIRPSYAFRLLNNFTINTWRSVKFNDDNLLELVDALQDLVSLKLNPYGWNGSGITLEGLSRAVERWNRRKRLEVLGLALDATAMTATEFLALRPRGVPSLSSLKKFHFAPDSDFGENSYFTDLCLGQFMNVKGRRV</sequence>
<dbReference type="InterPro" id="IPR032675">
    <property type="entry name" value="LRR_dom_sf"/>
</dbReference>
<gene>
    <name evidence="2" type="ORF">CONPUDRAFT_70386</name>
</gene>
<reference evidence="3" key="1">
    <citation type="journal article" date="2012" name="Science">
        <title>The Paleozoic origin of enzymatic lignin decomposition reconstructed from 31 fungal genomes.</title>
        <authorList>
            <person name="Floudas D."/>
            <person name="Binder M."/>
            <person name="Riley R."/>
            <person name="Barry K."/>
            <person name="Blanchette R.A."/>
            <person name="Henrissat B."/>
            <person name="Martinez A.T."/>
            <person name="Otillar R."/>
            <person name="Spatafora J.W."/>
            <person name="Yadav J.S."/>
            <person name="Aerts A."/>
            <person name="Benoit I."/>
            <person name="Boyd A."/>
            <person name="Carlson A."/>
            <person name="Copeland A."/>
            <person name="Coutinho P.M."/>
            <person name="de Vries R.P."/>
            <person name="Ferreira P."/>
            <person name="Findley K."/>
            <person name="Foster B."/>
            <person name="Gaskell J."/>
            <person name="Glotzer D."/>
            <person name="Gorecki P."/>
            <person name="Heitman J."/>
            <person name="Hesse C."/>
            <person name="Hori C."/>
            <person name="Igarashi K."/>
            <person name="Jurgens J.A."/>
            <person name="Kallen N."/>
            <person name="Kersten P."/>
            <person name="Kohler A."/>
            <person name="Kuees U."/>
            <person name="Kumar T.K.A."/>
            <person name="Kuo A."/>
            <person name="LaButti K."/>
            <person name="Larrondo L.F."/>
            <person name="Lindquist E."/>
            <person name="Ling A."/>
            <person name="Lombard V."/>
            <person name="Lucas S."/>
            <person name="Lundell T."/>
            <person name="Martin R."/>
            <person name="McLaughlin D.J."/>
            <person name="Morgenstern I."/>
            <person name="Morin E."/>
            <person name="Murat C."/>
            <person name="Nagy L.G."/>
            <person name="Nolan M."/>
            <person name="Ohm R.A."/>
            <person name="Patyshakuliyeva A."/>
            <person name="Rokas A."/>
            <person name="Ruiz-Duenas F.J."/>
            <person name="Sabat G."/>
            <person name="Salamov A."/>
            <person name="Samejima M."/>
            <person name="Schmutz J."/>
            <person name="Slot J.C."/>
            <person name="St John F."/>
            <person name="Stenlid J."/>
            <person name="Sun H."/>
            <person name="Sun S."/>
            <person name="Syed K."/>
            <person name="Tsang A."/>
            <person name="Wiebenga A."/>
            <person name="Young D."/>
            <person name="Pisabarro A."/>
            <person name="Eastwood D.C."/>
            <person name="Martin F."/>
            <person name="Cullen D."/>
            <person name="Grigoriev I.V."/>
            <person name="Hibbett D.S."/>
        </authorList>
    </citation>
    <scope>NUCLEOTIDE SEQUENCE [LARGE SCALE GENOMIC DNA]</scope>
    <source>
        <strain evidence="3">RWD-64-598 SS2</strain>
    </source>
</reference>
<organism evidence="2 3">
    <name type="scientific">Coniophora puteana (strain RWD-64-598)</name>
    <name type="common">Brown rot fungus</name>
    <dbReference type="NCBI Taxonomy" id="741705"/>
    <lineage>
        <taxon>Eukaryota</taxon>
        <taxon>Fungi</taxon>
        <taxon>Dikarya</taxon>
        <taxon>Basidiomycota</taxon>
        <taxon>Agaricomycotina</taxon>
        <taxon>Agaricomycetes</taxon>
        <taxon>Agaricomycetidae</taxon>
        <taxon>Boletales</taxon>
        <taxon>Coniophorineae</taxon>
        <taxon>Coniophoraceae</taxon>
        <taxon>Coniophora</taxon>
    </lineage>
</organism>
<feature type="domain" description="F-box" evidence="1">
    <location>
        <begin position="8"/>
        <end position="43"/>
    </location>
</feature>